<dbReference type="EMBL" id="CAXLJL010000711">
    <property type="protein sequence ID" value="CAL5140297.1"/>
    <property type="molecule type" value="Genomic_DNA"/>
</dbReference>
<evidence type="ECO:0000256" key="1">
    <source>
        <dbReference type="SAM" id="MobiDB-lite"/>
    </source>
</evidence>
<gene>
    <name evidence="2" type="ORF">CDAUBV1_LOCUS15461</name>
</gene>
<comment type="caution">
    <text evidence="2">The sequence shown here is derived from an EMBL/GenBank/DDBJ whole genome shotgun (WGS) entry which is preliminary data.</text>
</comment>
<feature type="region of interest" description="Disordered" evidence="1">
    <location>
        <begin position="1"/>
        <end position="27"/>
    </location>
</feature>
<sequence>MPVGIESPQPIVTRLPGPANTGFPSFQTRYPIGRTTTQKGVIVPHSKALYDYTRFSFLLEPFKRRAKSADPRIPFNGGQNGILSEPKFTQPALVPPASASEKIHVNFSPVNITGSIFERYKRRRNDRNLSVGCRLSVPVDMPVKQSSNHSQPERNQQSCLESTIEDASGRVIGRVRVNSHVRPASFHSESTQSSSHHNPYLYQNSALLVGCTRGGIRPDPSVQSSKFDAQQSFRGASSSNPDTNSALMYGSMYDYPPSLCPYPCPTVRLEESQTAPSARLRLFPKRPPRPASIDPFLLLRSKKHTASSSQPRPSSDLFDSTTYTGCMHSRHYDQKNSFAINCVVQSPTSVDVPLSSGRTNRGTVLHDDSSNAVGRSKEGRVGRAPAKRSSIGKKVKMDCRGNLFHGTVQHYLPRDCMSDTCKVTVCHFAPKSCSTVVKHNQSNGTPRSHCPDRYSLLSKAFLNGQVLSRKHDHKLQTDRFSAGRPISDIVLLDTNEKYASTKCNFPVCEKSNKTPFDLKCTVATRQFNMFAPGVCTSDFPHDFQTSVSGNKIGFGCGVTCVTGANVASTITPQTNCNADVILASATRSFEPHHFVSGLESVTFRRGDEIDLTLEKRAAGIVLHNSDPYSRAAPGDETRSYIRAPEQKEWLESANRLGDNSCSGMSVSSSSVAGINRALLSNVRGRSRPPASPVIPPPQPPLRTTSLVRNSESREFASFDWKKTGENSTECFSTGQTRSAQTQNIAPNISLPSGPTQRNVNNLSPLPTMVSSFSVGSNQNVLDSVADKEIAQNDPVWWSRLLPYKLSNLPSNLAYRLKQTNLNASRTSPNSRLSTISSPSTLPHVFVPTTTSNANVQSKNQQPMMTQSLYERSHTSHPEDIVGRTNPLEVLTHHPRPRLPIRPSSLYVDKTDSSDILLPSLAHLGIQPPMDDLTCKQEVSKPAEPSNASPVKVPPSLLRYSLDVSSITPEALPNPGVLSRPPLKLAFDNCDSPLLGQYCRLLILRTTVAGTSPTTTTTIHPSSSADSSLTPT</sequence>
<dbReference type="AlphaFoldDB" id="A0AAV2TVL8"/>
<dbReference type="Proteomes" id="UP001497525">
    <property type="component" value="Unassembled WGS sequence"/>
</dbReference>
<feature type="compositionally biased region" description="Basic and acidic residues" evidence="1">
    <location>
        <begin position="364"/>
        <end position="381"/>
    </location>
</feature>
<organism evidence="2 3">
    <name type="scientific">Calicophoron daubneyi</name>
    <name type="common">Rumen fluke</name>
    <name type="synonym">Paramphistomum daubneyi</name>
    <dbReference type="NCBI Taxonomy" id="300641"/>
    <lineage>
        <taxon>Eukaryota</taxon>
        <taxon>Metazoa</taxon>
        <taxon>Spiralia</taxon>
        <taxon>Lophotrochozoa</taxon>
        <taxon>Platyhelminthes</taxon>
        <taxon>Trematoda</taxon>
        <taxon>Digenea</taxon>
        <taxon>Plagiorchiida</taxon>
        <taxon>Pronocephalata</taxon>
        <taxon>Paramphistomoidea</taxon>
        <taxon>Paramphistomidae</taxon>
        <taxon>Calicophoron</taxon>
    </lineage>
</organism>
<feature type="compositionally biased region" description="Pro residues" evidence="1">
    <location>
        <begin position="689"/>
        <end position="700"/>
    </location>
</feature>
<feature type="region of interest" description="Disordered" evidence="1">
    <location>
        <begin position="683"/>
        <end position="704"/>
    </location>
</feature>
<feature type="region of interest" description="Disordered" evidence="1">
    <location>
        <begin position="1011"/>
        <end position="1031"/>
    </location>
</feature>
<evidence type="ECO:0000313" key="3">
    <source>
        <dbReference type="Proteomes" id="UP001497525"/>
    </source>
</evidence>
<feature type="compositionally biased region" description="Polar residues" evidence="1">
    <location>
        <begin position="1018"/>
        <end position="1031"/>
    </location>
</feature>
<name>A0AAV2TVL8_CALDB</name>
<protein>
    <submittedName>
        <fullName evidence="2">Uncharacterized protein</fullName>
    </submittedName>
</protein>
<feature type="region of interest" description="Disordered" evidence="1">
    <location>
        <begin position="353"/>
        <end position="389"/>
    </location>
</feature>
<evidence type="ECO:0000313" key="2">
    <source>
        <dbReference type="EMBL" id="CAL5140297.1"/>
    </source>
</evidence>
<proteinExistence type="predicted"/>
<accession>A0AAV2TVL8</accession>
<reference evidence="2" key="1">
    <citation type="submission" date="2024-06" db="EMBL/GenBank/DDBJ databases">
        <authorList>
            <person name="Liu X."/>
            <person name="Lenzi L."/>
            <person name="Haldenby T S."/>
            <person name="Uol C."/>
        </authorList>
    </citation>
    <scope>NUCLEOTIDE SEQUENCE</scope>
</reference>